<evidence type="ECO:0000313" key="5">
    <source>
        <dbReference type="Proteomes" id="UP000504617"/>
    </source>
</evidence>
<feature type="region of interest" description="Disordered" evidence="3">
    <location>
        <begin position="653"/>
        <end position="742"/>
    </location>
</feature>
<keyword evidence="5" id="KW-1185">Reference proteome</keyword>
<dbReference type="GO" id="GO:0005814">
    <property type="term" value="C:centriole"/>
    <property type="evidence" value="ECO:0007669"/>
    <property type="project" value="TreeGrafter"/>
</dbReference>
<feature type="compositionally biased region" description="Polar residues" evidence="3">
    <location>
        <begin position="209"/>
        <end position="228"/>
    </location>
</feature>
<proteinExistence type="inferred from homology"/>
<dbReference type="InterPro" id="IPR026581">
    <property type="entry name" value="TCP10L/CENPJ"/>
</dbReference>
<accession>A0A6I9YMC9</accession>
<dbReference type="OrthoDB" id="10252174at2759"/>
<feature type="domain" description="CENPJ tubulin-binding region" evidence="4">
    <location>
        <begin position="317"/>
        <end position="382"/>
    </location>
</feature>
<dbReference type="PANTHER" id="PTHR10331:SF23">
    <property type="entry name" value="CENTROMERE PROTEIN J"/>
    <property type="match status" value="1"/>
</dbReference>
<evidence type="ECO:0000256" key="2">
    <source>
        <dbReference type="SAM" id="Coils"/>
    </source>
</evidence>
<feature type="region of interest" description="Disordered" evidence="3">
    <location>
        <begin position="453"/>
        <end position="474"/>
    </location>
</feature>
<feature type="region of interest" description="Disordered" evidence="3">
    <location>
        <begin position="208"/>
        <end position="228"/>
    </location>
</feature>
<dbReference type="Pfam" id="PF25779">
    <property type="entry name" value="Tubulin-bind_CPAP"/>
    <property type="match status" value="1"/>
</dbReference>
<dbReference type="InterPro" id="IPR058029">
    <property type="entry name" value="Tubulin-bd_CENPJ"/>
</dbReference>
<name>A0A6I9YMC9_9SAUR</name>
<evidence type="ECO:0000313" key="6">
    <source>
        <dbReference type="RefSeq" id="XP_013925548.1"/>
    </source>
</evidence>
<comment type="similarity">
    <text evidence="1">Belongs to the TCP10 family.</text>
</comment>
<dbReference type="GO" id="GO:0015631">
    <property type="term" value="F:tubulin binding"/>
    <property type="evidence" value="ECO:0007669"/>
    <property type="project" value="TreeGrafter"/>
</dbReference>
<dbReference type="KEGG" id="tsr:106551908"/>
<organism evidence="5 6">
    <name type="scientific">Thamnophis sirtalis</name>
    <dbReference type="NCBI Taxonomy" id="35019"/>
    <lineage>
        <taxon>Eukaryota</taxon>
        <taxon>Metazoa</taxon>
        <taxon>Chordata</taxon>
        <taxon>Craniata</taxon>
        <taxon>Vertebrata</taxon>
        <taxon>Euteleostomi</taxon>
        <taxon>Lepidosauria</taxon>
        <taxon>Squamata</taxon>
        <taxon>Bifurcata</taxon>
        <taxon>Unidentata</taxon>
        <taxon>Episquamata</taxon>
        <taxon>Toxicofera</taxon>
        <taxon>Serpentes</taxon>
        <taxon>Colubroidea</taxon>
        <taxon>Colubridae</taxon>
        <taxon>Natricinae</taxon>
        <taxon>Thamnophis</taxon>
    </lineage>
</organism>
<evidence type="ECO:0000259" key="4">
    <source>
        <dbReference type="Pfam" id="PF25779"/>
    </source>
</evidence>
<reference evidence="6" key="1">
    <citation type="submission" date="2025-08" db="UniProtKB">
        <authorList>
            <consortium name="RefSeq"/>
        </authorList>
    </citation>
    <scope>IDENTIFICATION</scope>
    <source>
        <tissue evidence="6">Skeletal muscle</tissue>
    </source>
</reference>
<dbReference type="GeneID" id="106551908"/>
<dbReference type="GO" id="GO:0060271">
    <property type="term" value="P:cilium assembly"/>
    <property type="evidence" value="ECO:0007669"/>
    <property type="project" value="TreeGrafter"/>
</dbReference>
<feature type="compositionally biased region" description="Acidic residues" evidence="3">
    <location>
        <begin position="664"/>
        <end position="688"/>
    </location>
</feature>
<feature type="coiled-coil region" evidence="2">
    <location>
        <begin position="132"/>
        <end position="178"/>
    </location>
</feature>
<feature type="coiled-coil region" evidence="2">
    <location>
        <begin position="873"/>
        <end position="946"/>
    </location>
</feature>
<protein>
    <submittedName>
        <fullName evidence="6">Centromere protein J-like</fullName>
    </submittedName>
</protein>
<feature type="compositionally biased region" description="Basic and acidic residues" evidence="3">
    <location>
        <begin position="847"/>
        <end position="858"/>
    </location>
</feature>
<dbReference type="Proteomes" id="UP000504617">
    <property type="component" value="Unplaced"/>
</dbReference>
<feature type="compositionally biased region" description="Polar residues" evidence="3">
    <location>
        <begin position="859"/>
        <end position="873"/>
    </location>
</feature>
<feature type="region of interest" description="Disordered" evidence="3">
    <location>
        <begin position="822"/>
        <end position="873"/>
    </location>
</feature>
<dbReference type="GO" id="GO:0005813">
    <property type="term" value="C:centrosome"/>
    <property type="evidence" value="ECO:0007669"/>
    <property type="project" value="TreeGrafter"/>
</dbReference>
<keyword evidence="2" id="KW-0175">Coiled coil</keyword>
<evidence type="ECO:0000256" key="3">
    <source>
        <dbReference type="SAM" id="MobiDB-lite"/>
    </source>
</evidence>
<dbReference type="AlphaFoldDB" id="A0A6I9YMC9"/>
<dbReference type="PANTHER" id="PTHR10331">
    <property type="entry name" value="T COMPLEX PROTEIN 10"/>
    <property type="match status" value="1"/>
</dbReference>
<feature type="region of interest" description="Disordered" evidence="3">
    <location>
        <begin position="261"/>
        <end position="301"/>
    </location>
</feature>
<evidence type="ECO:0000256" key="1">
    <source>
        <dbReference type="ARBA" id="ARBA00005627"/>
    </source>
</evidence>
<gene>
    <name evidence="6" type="primary">LOC106551908</name>
</gene>
<sequence>MAISTDLNWEENLVSDWMSNAARAGVILNPAFPGLKTTRAISTESVLSGHGVNLMHRSSSISPSEDTMHQEQTLDLKSSFEEKVAVSKTASASNREQTLMVKDVPAQWTATETKPGSDQLDDLDEGYCTELLLQKLEQLKELQHHKKEILRRQQMEQIQRLMEEQQNLLSLVAEQQEHTGSPAIKDDGTQNYPGSVCLSPVPYFPQCPSRGNTDWDSTSRDSSPADQRDYLQNFNHNQILKKSHSADPFYKKQPLDISLKGNNELKLEDQKSISGKTKQSPEPSLQGNIEGDSDSEDQRNTEASKILTAGKCSGAVNEEERPIVASMQERKQTFEEFLEEQIRLEEQRLNEEATLKVAEKFQKPVSKQPFLKRGEGLNRYTNAKYKVAKEKESKTILQPDPFEIKNTIKADKQPLHRKTASSNKISDNFVPKLVNQNIKTKKNLSFSARKTTRLRNGTGKGISSSARQHTNEMKKEVLRNSLRPEINGEKEKNEENVRPLAKLHEIDAKLPAGKEAPSEVTEFLINPRERDQELSFELSFQKKLGNWEAEKEKEKKELDEFLFLEQAADEVSFASNSSLVIRILDQGQQISSGHRLSSTPIKPRLKEQQMNVLNVTAAANLNGKKWVSQASIQESHKDNSQVPEPFMFHRSSVDYESSSSAECQDSELDEENSDESSEMTSESEEDFEITIKPASEGAEKMTLKNQSNCPEFSECREQLESTENTKSPVSMEKEDGGQSNELCRDSTYPSVFCRDRNKFEFDDEISWTDFENSNLCTHIPDGDMLSKVPLTPDCSKTPFPDKVIKRKIAMVKKGDALLKQNMTVNEETEPPTSDLMLKLFPSLKPKPKADAQSRHESKSNMTQDESSGESVRSQLLKEKLVELEMEIERFRTENASLSKLREEHETALENIRKEKSAFEHHKTQELARIEELKKEEARKLQKERKVFEKYAQAARAIPDKKERDEIQV</sequence>
<dbReference type="GO" id="GO:0061511">
    <property type="term" value="P:centriole elongation"/>
    <property type="evidence" value="ECO:0007669"/>
    <property type="project" value="TreeGrafter"/>
</dbReference>
<dbReference type="RefSeq" id="XP_013925548.1">
    <property type="nucleotide sequence ID" value="XM_014070073.1"/>
</dbReference>
<feature type="compositionally biased region" description="Polar residues" evidence="3">
    <location>
        <begin position="272"/>
        <end position="287"/>
    </location>
</feature>